<accession>A0ABU1WIY7</accession>
<dbReference type="Pfam" id="PF07264">
    <property type="entry name" value="EI24"/>
    <property type="match status" value="1"/>
</dbReference>
<feature type="transmembrane region" description="Helical" evidence="5">
    <location>
        <begin position="234"/>
        <end position="255"/>
    </location>
</feature>
<keyword evidence="3 5" id="KW-1133">Transmembrane helix</keyword>
<keyword evidence="7" id="KW-1185">Reference proteome</keyword>
<dbReference type="Proteomes" id="UP001265700">
    <property type="component" value="Unassembled WGS sequence"/>
</dbReference>
<evidence type="ECO:0000256" key="4">
    <source>
        <dbReference type="ARBA" id="ARBA00023136"/>
    </source>
</evidence>
<feature type="transmembrane region" description="Helical" evidence="5">
    <location>
        <begin position="154"/>
        <end position="180"/>
    </location>
</feature>
<dbReference type="EMBL" id="JAVDWU010000002">
    <property type="protein sequence ID" value="MDR7149247.1"/>
    <property type="molecule type" value="Genomic_DNA"/>
</dbReference>
<keyword evidence="4 5" id="KW-0472">Membrane</keyword>
<feature type="transmembrane region" description="Helical" evidence="5">
    <location>
        <begin position="79"/>
        <end position="104"/>
    </location>
</feature>
<evidence type="ECO:0000256" key="2">
    <source>
        <dbReference type="ARBA" id="ARBA00022692"/>
    </source>
</evidence>
<sequence>MRLLFDSFWRAVAYCAHPRVIALSVLPLLLMVLFSFVLGYFFWENAVAMVTAWLDGLVWVQTFLGWMDGIGMGPLRAVFAPLLVLILATPVIVLMCLLLVAMFMTPAMVELVGRRRFTRLERKHGGSLLVSVFWSLGSTLLAVMALVLSMPLWLIPPLVLILPPLIWGWLTYRVFSFDALAAHASREERKVILKEHRTSLFLMGVLTGYLGAAPSLLWASGAMFIAMAPVLVPMAIWIYTLVFAFASLWFAHYLLSVLERLRATPPIAVLDPEPRYALSGRPVPPEDAVTAYEPYTLPAPGQQGTHS</sequence>
<organism evidence="6 7">
    <name type="scientific">Hydrogenophaga palleronii</name>
    <dbReference type="NCBI Taxonomy" id="65655"/>
    <lineage>
        <taxon>Bacteria</taxon>
        <taxon>Pseudomonadati</taxon>
        <taxon>Pseudomonadota</taxon>
        <taxon>Betaproteobacteria</taxon>
        <taxon>Burkholderiales</taxon>
        <taxon>Comamonadaceae</taxon>
        <taxon>Hydrogenophaga</taxon>
    </lineage>
</organism>
<feature type="transmembrane region" description="Helical" evidence="5">
    <location>
        <begin position="20"/>
        <end position="43"/>
    </location>
</feature>
<dbReference type="InterPro" id="IPR059112">
    <property type="entry name" value="CysZ/EI24"/>
</dbReference>
<evidence type="ECO:0000313" key="6">
    <source>
        <dbReference type="EMBL" id="MDR7149247.1"/>
    </source>
</evidence>
<gene>
    <name evidence="6" type="ORF">J2W49_001196</name>
</gene>
<evidence type="ECO:0000313" key="7">
    <source>
        <dbReference type="Proteomes" id="UP001265700"/>
    </source>
</evidence>
<proteinExistence type="predicted"/>
<evidence type="ECO:0000256" key="1">
    <source>
        <dbReference type="ARBA" id="ARBA00004141"/>
    </source>
</evidence>
<evidence type="ECO:0000256" key="5">
    <source>
        <dbReference type="SAM" id="Phobius"/>
    </source>
</evidence>
<evidence type="ECO:0000256" key="3">
    <source>
        <dbReference type="ARBA" id="ARBA00022989"/>
    </source>
</evidence>
<evidence type="ECO:0008006" key="8">
    <source>
        <dbReference type="Google" id="ProtNLM"/>
    </source>
</evidence>
<protein>
    <recommendedName>
        <fullName evidence="8">Etoposide-induced protein 2.4 (EI24)</fullName>
    </recommendedName>
</protein>
<comment type="subcellular location">
    <subcellularLocation>
        <location evidence="1">Membrane</location>
        <topology evidence="1">Multi-pass membrane protein</topology>
    </subcellularLocation>
</comment>
<dbReference type="RefSeq" id="WP_310312915.1">
    <property type="nucleotide sequence ID" value="NZ_JAVDWU010000002.1"/>
</dbReference>
<reference evidence="6 7" key="1">
    <citation type="submission" date="2023-07" db="EMBL/GenBank/DDBJ databases">
        <title>Sorghum-associated microbial communities from plants grown in Nebraska, USA.</title>
        <authorList>
            <person name="Schachtman D."/>
        </authorList>
    </citation>
    <scope>NUCLEOTIDE SEQUENCE [LARGE SCALE GENOMIC DNA]</scope>
    <source>
        <strain evidence="6 7">4249</strain>
    </source>
</reference>
<name>A0ABU1WIY7_9BURK</name>
<keyword evidence="2 5" id="KW-0812">Transmembrane</keyword>
<feature type="transmembrane region" description="Helical" evidence="5">
    <location>
        <begin position="200"/>
        <end position="228"/>
    </location>
</feature>
<feature type="transmembrane region" description="Helical" evidence="5">
    <location>
        <begin position="125"/>
        <end position="148"/>
    </location>
</feature>
<comment type="caution">
    <text evidence="6">The sequence shown here is derived from an EMBL/GenBank/DDBJ whole genome shotgun (WGS) entry which is preliminary data.</text>
</comment>